<proteinExistence type="predicted"/>
<protein>
    <recommendedName>
        <fullName evidence="5">Pentatricopeptide repeat-containing protein</fullName>
    </recommendedName>
</protein>
<comment type="caution">
    <text evidence="3">The sequence shown here is derived from an EMBL/GenBank/DDBJ whole genome shotgun (WGS) entry which is preliminary data.</text>
</comment>
<dbReference type="GO" id="GO:0009451">
    <property type="term" value="P:RNA modification"/>
    <property type="evidence" value="ECO:0007669"/>
    <property type="project" value="InterPro"/>
</dbReference>
<dbReference type="OrthoDB" id="757703at2759"/>
<dbReference type="NCBIfam" id="TIGR00756">
    <property type="entry name" value="PPR"/>
    <property type="match status" value="2"/>
</dbReference>
<reference evidence="3" key="1">
    <citation type="submission" date="2022-02" db="EMBL/GenBank/DDBJ databases">
        <authorList>
            <person name="Henning P.M."/>
            <person name="McCubbin A.G."/>
            <person name="Shore J.S."/>
        </authorList>
    </citation>
    <scope>NUCLEOTIDE SEQUENCE</scope>
    <source>
        <strain evidence="3">F60SS</strain>
        <tissue evidence="3">Leaves</tissue>
    </source>
</reference>
<dbReference type="EMBL" id="JAKUCV010003945">
    <property type="protein sequence ID" value="KAJ4837087.1"/>
    <property type="molecule type" value="Genomic_DNA"/>
</dbReference>
<sequence>MAAVMFELPSWRRLKTYLTLYPSGIIKVTWTSMIDGYFDIGHVSKACHLFNNMPDKDAIEWTAMVSGHAQNELFSEATYFFTEMRSHGVSPLHSTYCHSISRDVISWNSMIMGFADHGRANEIFDDMLESGTQPNSVTFLGILSACGHAGLVGREWEFFKAMSHENLKKLKISSWDCLSKETKPFGGPLLGVCGLGEKNAEIAKRAARRLLELDPLNAPAHVVLCNIYAARGEHIEEQKLRKEMGLKGVRKVPGCSWIHLIMWRSSFLSVRRYVKPTNKHRNDI</sequence>
<dbReference type="InterPro" id="IPR002885">
    <property type="entry name" value="PPR_rpt"/>
</dbReference>
<evidence type="ECO:0008006" key="5">
    <source>
        <dbReference type="Google" id="ProtNLM"/>
    </source>
</evidence>
<organism evidence="3 4">
    <name type="scientific">Turnera subulata</name>
    <dbReference type="NCBI Taxonomy" id="218843"/>
    <lineage>
        <taxon>Eukaryota</taxon>
        <taxon>Viridiplantae</taxon>
        <taxon>Streptophyta</taxon>
        <taxon>Embryophyta</taxon>
        <taxon>Tracheophyta</taxon>
        <taxon>Spermatophyta</taxon>
        <taxon>Magnoliopsida</taxon>
        <taxon>eudicotyledons</taxon>
        <taxon>Gunneridae</taxon>
        <taxon>Pentapetalae</taxon>
        <taxon>rosids</taxon>
        <taxon>fabids</taxon>
        <taxon>Malpighiales</taxon>
        <taxon>Passifloraceae</taxon>
        <taxon>Turnera</taxon>
    </lineage>
</organism>
<dbReference type="Gene3D" id="1.25.40.10">
    <property type="entry name" value="Tetratricopeptide repeat domain"/>
    <property type="match status" value="2"/>
</dbReference>
<evidence type="ECO:0000313" key="3">
    <source>
        <dbReference type="EMBL" id="KAJ4837087.1"/>
    </source>
</evidence>
<dbReference type="InterPro" id="IPR046960">
    <property type="entry name" value="PPR_At4g14850-like_plant"/>
</dbReference>
<dbReference type="PROSITE" id="PS51375">
    <property type="entry name" value="PPR"/>
    <property type="match status" value="1"/>
</dbReference>
<dbReference type="Pfam" id="PF01535">
    <property type="entry name" value="PPR"/>
    <property type="match status" value="2"/>
</dbReference>
<dbReference type="Pfam" id="PF13041">
    <property type="entry name" value="PPR_2"/>
    <property type="match status" value="1"/>
</dbReference>
<dbReference type="Proteomes" id="UP001141552">
    <property type="component" value="Unassembled WGS sequence"/>
</dbReference>
<name>A0A9Q0FT55_9ROSI</name>
<dbReference type="AlphaFoldDB" id="A0A9Q0FT55"/>
<accession>A0A9Q0FT55</accession>
<reference evidence="3" key="2">
    <citation type="journal article" date="2023" name="Plants (Basel)">
        <title>Annotation of the Turnera subulata (Passifloraceae) Draft Genome Reveals the S-Locus Evolved after the Divergence of Turneroideae from Passifloroideae in a Stepwise Manner.</title>
        <authorList>
            <person name="Henning P.M."/>
            <person name="Roalson E.H."/>
            <person name="Mir W."/>
            <person name="McCubbin A.G."/>
            <person name="Shore J.S."/>
        </authorList>
    </citation>
    <scope>NUCLEOTIDE SEQUENCE</scope>
    <source>
        <strain evidence="3">F60SS</strain>
    </source>
</reference>
<dbReference type="InterPro" id="IPR046848">
    <property type="entry name" value="E_motif"/>
</dbReference>
<dbReference type="PANTHER" id="PTHR47926">
    <property type="entry name" value="PENTATRICOPEPTIDE REPEAT-CONTAINING PROTEIN"/>
    <property type="match status" value="1"/>
</dbReference>
<keyword evidence="1" id="KW-0677">Repeat</keyword>
<dbReference type="GO" id="GO:0003723">
    <property type="term" value="F:RNA binding"/>
    <property type="evidence" value="ECO:0007669"/>
    <property type="project" value="InterPro"/>
</dbReference>
<gene>
    <name evidence="3" type="ORF">Tsubulata_021790</name>
</gene>
<dbReference type="Pfam" id="PF20431">
    <property type="entry name" value="E_motif"/>
    <property type="match status" value="1"/>
</dbReference>
<evidence type="ECO:0000313" key="4">
    <source>
        <dbReference type="Proteomes" id="UP001141552"/>
    </source>
</evidence>
<evidence type="ECO:0000256" key="2">
    <source>
        <dbReference type="PROSITE-ProRule" id="PRU00708"/>
    </source>
</evidence>
<keyword evidence="4" id="KW-1185">Reference proteome</keyword>
<feature type="repeat" description="PPR" evidence="2">
    <location>
        <begin position="57"/>
        <end position="91"/>
    </location>
</feature>
<dbReference type="InterPro" id="IPR011990">
    <property type="entry name" value="TPR-like_helical_dom_sf"/>
</dbReference>
<evidence type="ECO:0000256" key="1">
    <source>
        <dbReference type="ARBA" id="ARBA00022737"/>
    </source>
</evidence>
<dbReference type="PANTHER" id="PTHR47926:SF404">
    <property type="entry name" value="(PPR) REPEAT-CONTAINING PROTEIN, PUTATIVE-RELATED"/>
    <property type="match status" value="1"/>
</dbReference>